<dbReference type="SUPFAM" id="SSF51556">
    <property type="entry name" value="Metallo-dependent hydrolases"/>
    <property type="match status" value="3"/>
</dbReference>
<dbReference type="InterPro" id="IPR032466">
    <property type="entry name" value="Metal_Hydrolase"/>
</dbReference>
<comment type="catalytic activity">
    <reaction evidence="1">
        <text>an L-aminoacyl-L-amino acid + H2O = 2 an L-alpha-amino acid</text>
        <dbReference type="Rhea" id="RHEA:48940"/>
        <dbReference type="ChEBI" id="CHEBI:15377"/>
        <dbReference type="ChEBI" id="CHEBI:59869"/>
        <dbReference type="ChEBI" id="CHEBI:77460"/>
        <dbReference type="EC" id="3.4.13.19"/>
    </reaction>
</comment>
<sequence>MPGKEREVTFEKPASRGKFVAGGVLVLVLVVVLAVAIAVPLSQRRSETTDRARRLMEQVPLVDGHNDWPWQLAKNFGNQLVMHNDWPWQLAKNFGNQLVMHNDWPWQLAKNFGNQLVMHNDWPWQLAKNFGNQLVMHNDWPWQLAKNFGNQLSQVNLGTDLRLQYTNSHTDIPRLRQGMVGAQFWAAYTPCNSQYKDTVTWTLRQIDVIERIAAKYPDTFQFVTTAQGIQDAFDAGKIGCMVGVEGGHMIDSSLAALRMLYKLGTRYMTITHSCNTPWADNWLETLNPNPEHNGLTDFGKTVIQEMNRLGMLIDLQVSHVSFKTMHDAALTVIQEMNRLGMLIDLQVSHVSFKTMHDAALFTVIQEMNRLGMLIDLSHVSFKTMHDTALFTVIQEMNRLGMLIDLSHVSFKTMHDTTVIQEMNQLGMLIDLSHTVIQEVNHLGMLIDLSHVSFKTMHDTALFTVIQEMNRLGMLIDLSHTVIQEMNRLGMLIDLSHVSFKTMHDALDVTQAPVIFSHSSAYAICNHTRNVPDDVLRRLETDEYTTPSVTTRGTCLMTCSGDWNVPDDVLRRLRDTGGVVMVNFYNDYINCGPNKTENTTIAQVADHCDYIRDVAGEDHVGLGADYDGVTRVPQGLEDVSTYPALIEELLTRGWMDDQVKKFLGLNLINVFKRAEEVSAGMRTMDPLDNLIPLAAIANETCRTFL</sequence>
<dbReference type="PANTHER" id="PTHR10443:SF12">
    <property type="entry name" value="DIPEPTIDASE"/>
    <property type="match status" value="1"/>
</dbReference>
<dbReference type="EC" id="3.4.13.19" evidence="1"/>
<dbReference type="OrthoDB" id="445695at2759"/>
<dbReference type="AlphaFoldDB" id="A0A8J9YR61"/>
<keyword evidence="1" id="KW-0482">Metalloprotease</keyword>
<evidence type="ECO:0000313" key="3">
    <source>
        <dbReference type="EMBL" id="CAH1239616.1"/>
    </source>
</evidence>
<comment type="subcellular location">
    <subcellularLocation>
        <location evidence="1">Membrane</location>
        <topology evidence="1">Lipid-anchor</topology>
        <topology evidence="1">GPI-anchor</topology>
    </subcellularLocation>
</comment>
<name>A0A8J9YR61_BRALA</name>
<keyword evidence="1" id="KW-0479">Metal-binding</keyword>
<dbReference type="GO" id="GO:0098552">
    <property type="term" value="C:side of membrane"/>
    <property type="evidence" value="ECO:0007669"/>
    <property type="project" value="UniProtKB-KW"/>
</dbReference>
<comment type="subunit">
    <text evidence="1">Homodimer; disulfide-linked.</text>
</comment>
<keyword evidence="1" id="KW-0378">Hydrolase</keyword>
<dbReference type="InterPro" id="IPR008257">
    <property type="entry name" value="Pept_M19"/>
</dbReference>
<evidence type="ECO:0000256" key="2">
    <source>
        <dbReference type="SAM" id="Phobius"/>
    </source>
</evidence>
<keyword evidence="2" id="KW-0472">Membrane</keyword>
<keyword evidence="1" id="KW-0862">Zinc</keyword>
<feature type="transmembrane region" description="Helical" evidence="2">
    <location>
        <begin position="20"/>
        <end position="41"/>
    </location>
</feature>
<keyword evidence="2" id="KW-1133">Transmembrane helix</keyword>
<dbReference type="EMBL" id="OV696696">
    <property type="protein sequence ID" value="CAH1239616.1"/>
    <property type="molecule type" value="Genomic_DNA"/>
</dbReference>
<dbReference type="PROSITE" id="PS51365">
    <property type="entry name" value="RENAL_DIPEPTIDASE_2"/>
    <property type="match status" value="1"/>
</dbReference>
<organism evidence="3 4">
    <name type="scientific">Branchiostoma lanceolatum</name>
    <name type="common">Common lancelet</name>
    <name type="synonym">Amphioxus lanceolatum</name>
    <dbReference type="NCBI Taxonomy" id="7740"/>
    <lineage>
        <taxon>Eukaryota</taxon>
        <taxon>Metazoa</taxon>
        <taxon>Chordata</taxon>
        <taxon>Cephalochordata</taxon>
        <taxon>Leptocardii</taxon>
        <taxon>Amphioxiformes</taxon>
        <taxon>Branchiostomatidae</taxon>
        <taxon>Branchiostoma</taxon>
    </lineage>
</organism>
<dbReference type="PANTHER" id="PTHR10443">
    <property type="entry name" value="MICROSOMAL DIPEPTIDASE"/>
    <property type="match status" value="1"/>
</dbReference>
<dbReference type="CDD" id="cd01301">
    <property type="entry name" value="rDP_like"/>
    <property type="match status" value="1"/>
</dbReference>
<keyword evidence="1" id="KW-0224">Dipeptidase</keyword>
<dbReference type="GO" id="GO:0006508">
    <property type="term" value="P:proteolysis"/>
    <property type="evidence" value="ECO:0007669"/>
    <property type="project" value="UniProtKB-KW"/>
</dbReference>
<dbReference type="GO" id="GO:0046872">
    <property type="term" value="F:metal ion binding"/>
    <property type="evidence" value="ECO:0007669"/>
    <property type="project" value="UniProtKB-UniRule"/>
</dbReference>
<proteinExistence type="inferred from homology"/>
<accession>A0A8J9YR61</accession>
<keyword evidence="1" id="KW-0645">Protease</keyword>
<keyword evidence="1" id="KW-0336">GPI-anchor</keyword>
<keyword evidence="2" id="KW-0812">Transmembrane</keyword>
<evidence type="ECO:0000313" key="4">
    <source>
        <dbReference type="Proteomes" id="UP000838412"/>
    </source>
</evidence>
<dbReference type="Proteomes" id="UP000838412">
    <property type="component" value="Chromosome 11"/>
</dbReference>
<protein>
    <recommendedName>
        <fullName evidence="1">Dipeptidase</fullName>
        <ecNumber evidence="1">3.4.13.19</ecNumber>
    </recommendedName>
</protein>
<keyword evidence="1" id="KW-1015">Disulfide bond</keyword>
<dbReference type="Gene3D" id="3.20.20.140">
    <property type="entry name" value="Metal-dependent hydrolases"/>
    <property type="match status" value="5"/>
</dbReference>
<reference evidence="3" key="1">
    <citation type="submission" date="2022-01" db="EMBL/GenBank/DDBJ databases">
        <authorList>
            <person name="Braso-Vives M."/>
        </authorList>
    </citation>
    <scope>NUCLEOTIDE SEQUENCE</scope>
</reference>
<keyword evidence="1" id="KW-0325">Glycoprotein</keyword>
<comment type="cofactor">
    <cofactor evidence="1">
        <name>Zn(2+)</name>
        <dbReference type="ChEBI" id="CHEBI:29105"/>
    </cofactor>
</comment>
<dbReference type="GO" id="GO:0070573">
    <property type="term" value="F:metallodipeptidase activity"/>
    <property type="evidence" value="ECO:0007669"/>
    <property type="project" value="InterPro"/>
</dbReference>
<gene>
    <name evidence="3" type="primary">DPEP1</name>
    <name evidence="3" type="ORF">BLAG_LOCUS3863</name>
</gene>
<keyword evidence="1" id="KW-0449">Lipoprotein</keyword>
<dbReference type="Pfam" id="PF01244">
    <property type="entry name" value="Peptidase_M19"/>
    <property type="match status" value="5"/>
</dbReference>
<comment type="similarity">
    <text evidence="1">Belongs to the metallo-dependent hydrolases superfamily. Peptidase M19 family.</text>
</comment>
<evidence type="ECO:0000256" key="1">
    <source>
        <dbReference type="RuleBase" id="RU341113"/>
    </source>
</evidence>
<keyword evidence="4" id="KW-1185">Reference proteome</keyword>